<dbReference type="SUPFAM" id="SSF54909">
    <property type="entry name" value="Dimeric alpha+beta barrel"/>
    <property type="match status" value="1"/>
</dbReference>
<evidence type="ECO:0000313" key="4">
    <source>
        <dbReference type="Proteomes" id="UP000243542"/>
    </source>
</evidence>
<organism evidence="3 4">
    <name type="scientific">Amycolatopsis sulphurea</name>
    <dbReference type="NCBI Taxonomy" id="76022"/>
    <lineage>
        <taxon>Bacteria</taxon>
        <taxon>Bacillati</taxon>
        <taxon>Actinomycetota</taxon>
        <taxon>Actinomycetes</taxon>
        <taxon>Pseudonocardiales</taxon>
        <taxon>Pseudonocardiaceae</taxon>
        <taxon>Amycolatopsis</taxon>
    </lineage>
</organism>
<dbReference type="PANTHER" id="PTHR35174">
    <property type="entry name" value="BLL7171 PROTEIN-RELATED"/>
    <property type="match status" value="1"/>
</dbReference>
<keyword evidence="4" id="KW-1185">Reference proteome</keyword>
<proteinExistence type="inferred from homology"/>
<protein>
    <recommendedName>
        <fullName evidence="2">YCII-related domain-containing protein</fullName>
    </recommendedName>
</protein>
<gene>
    <name evidence="3" type="ORF">ATK36_5275</name>
</gene>
<dbReference type="Proteomes" id="UP000243542">
    <property type="component" value="Unassembled WGS sequence"/>
</dbReference>
<dbReference type="InterPro" id="IPR005545">
    <property type="entry name" value="YCII"/>
</dbReference>
<evidence type="ECO:0000313" key="3">
    <source>
        <dbReference type="EMBL" id="PFG50073.1"/>
    </source>
</evidence>
<feature type="domain" description="YCII-related" evidence="2">
    <location>
        <begin position="1"/>
        <end position="102"/>
    </location>
</feature>
<comment type="caution">
    <text evidence="3">The sequence shown here is derived from an EMBL/GenBank/DDBJ whole genome shotgun (WGS) entry which is preliminary data.</text>
</comment>
<evidence type="ECO:0000259" key="2">
    <source>
        <dbReference type="Pfam" id="PF03795"/>
    </source>
</evidence>
<dbReference type="EMBL" id="PDJK01000002">
    <property type="protein sequence ID" value="PFG50073.1"/>
    <property type="molecule type" value="Genomic_DNA"/>
</dbReference>
<dbReference type="RefSeq" id="WP_098513879.1">
    <property type="nucleotide sequence ID" value="NZ_JBIAKZ010000040.1"/>
</dbReference>
<sequence>MQYLILMQVDPTVLSELTDAQQKHLEQGHTAFMAAIKKSGEFIATQALAEPARSKVLRGSAGVPEVTDGPFAESKEFMGGFYLIEVEDEARALELAKQIPDLDIPGLALELRPVVFADLGER</sequence>
<dbReference type="Pfam" id="PF03795">
    <property type="entry name" value="YCII"/>
    <property type="match status" value="1"/>
</dbReference>
<name>A0A2A9FGM0_9PSEU</name>
<evidence type="ECO:0000256" key="1">
    <source>
        <dbReference type="ARBA" id="ARBA00007689"/>
    </source>
</evidence>
<accession>A0A2A9FGM0</accession>
<dbReference type="PANTHER" id="PTHR35174:SF3">
    <property type="entry name" value="BLL7171 PROTEIN"/>
    <property type="match status" value="1"/>
</dbReference>
<dbReference type="InterPro" id="IPR011008">
    <property type="entry name" value="Dimeric_a/b-barrel"/>
</dbReference>
<reference evidence="3 4" key="1">
    <citation type="submission" date="2017-10" db="EMBL/GenBank/DDBJ databases">
        <title>Sequencing the genomes of 1000 actinobacteria strains.</title>
        <authorList>
            <person name="Klenk H.-P."/>
        </authorList>
    </citation>
    <scope>NUCLEOTIDE SEQUENCE [LARGE SCALE GENOMIC DNA]</scope>
    <source>
        <strain evidence="3 4">DSM 46092</strain>
    </source>
</reference>
<dbReference type="Gene3D" id="3.30.70.1060">
    <property type="entry name" value="Dimeric alpha+beta barrel"/>
    <property type="match status" value="1"/>
</dbReference>
<comment type="similarity">
    <text evidence="1">Belongs to the YciI family.</text>
</comment>
<dbReference type="AlphaFoldDB" id="A0A2A9FGM0"/>